<gene>
    <name evidence="2" type="ORF">OP10G_0321</name>
</gene>
<dbReference type="EMBL" id="CP007139">
    <property type="protein sequence ID" value="AIE83689.1"/>
    <property type="molecule type" value="Genomic_DNA"/>
</dbReference>
<feature type="domain" description="N-acetyltransferase" evidence="1">
    <location>
        <begin position="1"/>
        <end position="153"/>
    </location>
</feature>
<dbReference type="Proteomes" id="UP000027982">
    <property type="component" value="Chromosome"/>
</dbReference>
<proteinExistence type="predicted"/>
<dbReference type="PROSITE" id="PS51186">
    <property type="entry name" value="GNAT"/>
    <property type="match status" value="1"/>
</dbReference>
<accession>A0A068NQ14</accession>
<keyword evidence="2" id="KW-0808">Transferase</keyword>
<dbReference type="InterPro" id="IPR000182">
    <property type="entry name" value="GNAT_dom"/>
</dbReference>
<sequence length="154" mass="17599">MTASDETALLAIFTDPNVMAAFHAPPFSQDQMRKWIDRNLKHQIEYGYGLFSVFQKSDGALIGNCGLERMELDGQIVHELGYDFLSSHWNRGYATEAATAVRDHAFARLRLPRLISLIRVGNEPSRRVAEKIGMRLVTEISRHNVSYWMYEVPV</sequence>
<dbReference type="HOGENOM" id="CLU_013985_3_1_0"/>
<evidence type="ECO:0000313" key="3">
    <source>
        <dbReference type="Proteomes" id="UP000027982"/>
    </source>
</evidence>
<organism evidence="2 3">
    <name type="scientific">Fimbriimonas ginsengisoli Gsoil 348</name>
    <dbReference type="NCBI Taxonomy" id="661478"/>
    <lineage>
        <taxon>Bacteria</taxon>
        <taxon>Bacillati</taxon>
        <taxon>Armatimonadota</taxon>
        <taxon>Fimbriimonadia</taxon>
        <taxon>Fimbriimonadales</taxon>
        <taxon>Fimbriimonadaceae</taxon>
        <taxon>Fimbriimonas</taxon>
    </lineage>
</organism>
<dbReference type="AlphaFoldDB" id="A0A068NQ14"/>
<dbReference type="PANTHER" id="PTHR43792:SF1">
    <property type="entry name" value="N-ACETYLTRANSFERASE DOMAIN-CONTAINING PROTEIN"/>
    <property type="match status" value="1"/>
</dbReference>
<dbReference type="STRING" id="661478.OP10G_0321"/>
<dbReference type="Gene3D" id="3.40.630.30">
    <property type="match status" value="1"/>
</dbReference>
<protein>
    <submittedName>
        <fullName evidence="2">Acetyltransferase, GNAT family protein</fullName>
    </submittedName>
</protein>
<dbReference type="Pfam" id="PF13302">
    <property type="entry name" value="Acetyltransf_3"/>
    <property type="match status" value="1"/>
</dbReference>
<dbReference type="GO" id="GO:0016747">
    <property type="term" value="F:acyltransferase activity, transferring groups other than amino-acyl groups"/>
    <property type="evidence" value="ECO:0007669"/>
    <property type="project" value="InterPro"/>
</dbReference>
<evidence type="ECO:0000259" key="1">
    <source>
        <dbReference type="PROSITE" id="PS51186"/>
    </source>
</evidence>
<dbReference type="InterPro" id="IPR016181">
    <property type="entry name" value="Acyl_CoA_acyltransferase"/>
</dbReference>
<name>A0A068NQ14_FIMGI</name>
<reference evidence="2 3" key="1">
    <citation type="journal article" date="2014" name="PLoS ONE">
        <title>The first complete genome sequence of the class fimbriimonadia in the phylum armatimonadetes.</title>
        <authorList>
            <person name="Hu Z.Y."/>
            <person name="Wang Y.Z."/>
            <person name="Im W.T."/>
            <person name="Wang S.Y."/>
            <person name="Zhao G.P."/>
            <person name="Zheng H.J."/>
            <person name="Quan Z.X."/>
        </authorList>
    </citation>
    <scope>NUCLEOTIDE SEQUENCE [LARGE SCALE GENOMIC DNA]</scope>
    <source>
        <strain evidence="2">Gsoil 348</strain>
    </source>
</reference>
<dbReference type="KEGG" id="fgi:OP10G_0321"/>
<evidence type="ECO:0000313" key="2">
    <source>
        <dbReference type="EMBL" id="AIE83689.1"/>
    </source>
</evidence>
<dbReference type="SUPFAM" id="SSF55729">
    <property type="entry name" value="Acyl-CoA N-acyltransferases (Nat)"/>
    <property type="match status" value="1"/>
</dbReference>
<dbReference type="PANTHER" id="PTHR43792">
    <property type="entry name" value="GNAT FAMILY, PUTATIVE (AFU_ORTHOLOGUE AFUA_3G00765)-RELATED-RELATED"/>
    <property type="match status" value="1"/>
</dbReference>
<dbReference type="InterPro" id="IPR051531">
    <property type="entry name" value="N-acetyltransferase"/>
</dbReference>
<keyword evidence="3" id="KW-1185">Reference proteome</keyword>
<dbReference type="eggNOG" id="COG1670">
    <property type="taxonomic scope" value="Bacteria"/>
</dbReference>